<name>A0A328B811_9CAUL</name>
<dbReference type="AlphaFoldDB" id="A0A328B811"/>
<dbReference type="Proteomes" id="UP000249524">
    <property type="component" value="Unassembled WGS sequence"/>
</dbReference>
<dbReference type="OrthoDB" id="7211127at2"/>
<gene>
    <name evidence="2" type="ORF">DJ019_20325</name>
</gene>
<comment type="caution">
    <text evidence="2">The sequence shown here is derived from an EMBL/GenBank/DDBJ whole genome shotgun (WGS) entry which is preliminary data.</text>
</comment>
<accession>A0A328B811</accession>
<organism evidence="2 3">
    <name type="scientific">Phenylobacterium kunshanense</name>
    <dbReference type="NCBI Taxonomy" id="1445034"/>
    <lineage>
        <taxon>Bacteria</taxon>
        <taxon>Pseudomonadati</taxon>
        <taxon>Pseudomonadota</taxon>
        <taxon>Alphaproteobacteria</taxon>
        <taxon>Caulobacterales</taxon>
        <taxon>Caulobacteraceae</taxon>
        <taxon>Phenylobacterium</taxon>
    </lineage>
</organism>
<reference evidence="2 3" key="1">
    <citation type="submission" date="2018-05" db="EMBL/GenBank/DDBJ databases">
        <authorList>
            <person name="Lanie J.A."/>
            <person name="Ng W.-L."/>
            <person name="Kazmierczak K.M."/>
            <person name="Andrzejewski T.M."/>
            <person name="Davidsen T.M."/>
            <person name="Wayne K.J."/>
            <person name="Tettelin H."/>
            <person name="Glass J.I."/>
            <person name="Rusch D."/>
            <person name="Podicherti R."/>
            <person name="Tsui H.-C.T."/>
            <person name="Winkler M.E."/>
        </authorList>
    </citation>
    <scope>NUCLEOTIDE SEQUENCE [LARGE SCALE GENOMIC DNA]</scope>
    <source>
        <strain evidence="2 3">BUT-10</strain>
    </source>
</reference>
<evidence type="ECO:0000313" key="2">
    <source>
        <dbReference type="EMBL" id="RAK61964.1"/>
    </source>
</evidence>
<feature type="region of interest" description="Disordered" evidence="1">
    <location>
        <begin position="1"/>
        <end position="80"/>
    </location>
</feature>
<dbReference type="EMBL" id="QFYS01000015">
    <property type="protein sequence ID" value="RAK61964.1"/>
    <property type="molecule type" value="Genomic_DNA"/>
</dbReference>
<protein>
    <submittedName>
        <fullName evidence="2">Uncharacterized protein</fullName>
    </submittedName>
</protein>
<keyword evidence="3" id="KW-1185">Reference proteome</keyword>
<sequence>MSQNHDAQYNRDQDQKPGAPRPATEPHGAEGSARSDKTLTDPASGEARQDGHAPNQADTDLLDGAEGGRKAAQDRNLPPD</sequence>
<dbReference type="RefSeq" id="WP_111278663.1">
    <property type="nucleotide sequence ID" value="NZ_QFYS01000015.1"/>
</dbReference>
<evidence type="ECO:0000313" key="3">
    <source>
        <dbReference type="Proteomes" id="UP000249524"/>
    </source>
</evidence>
<proteinExistence type="predicted"/>
<evidence type="ECO:0000256" key="1">
    <source>
        <dbReference type="SAM" id="MobiDB-lite"/>
    </source>
</evidence>